<dbReference type="Gene3D" id="2.40.128.20">
    <property type="match status" value="1"/>
</dbReference>
<dbReference type="InterPro" id="IPR012674">
    <property type="entry name" value="Calycin"/>
</dbReference>
<feature type="non-terminal residue" evidence="1">
    <location>
        <position position="144"/>
    </location>
</feature>
<reference evidence="1 2" key="1">
    <citation type="journal article" date="2011" name="Cell">
        <title>The monarch butterfly genome yields insights into long-distance migration.</title>
        <authorList>
            <person name="Zhan S."/>
            <person name="Merlin C."/>
            <person name="Boore J.L."/>
            <person name="Reppert S.M."/>
        </authorList>
    </citation>
    <scope>NUCLEOTIDE SEQUENCE [LARGE SCALE GENOMIC DNA]</scope>
    <source>
        <strain evidence="1">F-2</strain>
    </source>
</reference>
<evidence type="ECO:0000313" key="2">
    <source>
        <dbReference type="Proteomes" id="UP000007151"/>
    </source>
</evidence>
<dbReference type="GO" id="GO:0031409">
    <property type="term" value="F:pigment binding"/>
    <property type="evidence" value="ECO:0007669"/>
    <property type="project" value="InterPro"/>
</dbReference>
<dbReference type="AlphaFoldDB" id="A0A212EJL8"/>
<dbReference type="KEGG" id="dpl:KGM_204051A"/>
<proteinExistence type="predicted"/>
<dbReference type="InParanoid" id="A0A212EJL8"/>
<gene>
    <name evidence="1" type="ORF">KGM_204051A</name>
</gene>
<dbReference type="InterPro" id="IPR022272">
    <property type="entry name" value="Lipocalin_CS"/>
</dbReference>
<evidence type="ECO:0000313" key="1">
    <source>
        <dbReference type="EMBL" id="OWR41648.1"/>
    </source>
</evidence>
<dbReference type="SUPFAM" id="SSF50814">
    <property type="entry name" value="Lipocalins"/>
    <property type="match status" value="1"/>
</dbReference>
<protein>
    <submittedName>
        <fullName evidence="1">Biliverdin binding protein-I</fullName>
    </submittedName>
</protein>
<keyword evidence="2" id="KW-1185">Reference proteome</keyword>
<organism evidence="1 2">
    <name type="scientific">Danaus plexippus plexippus</name>
    <dbReference type="NCBI Taxonomy" id="278856"/>
    <lineage>
        <taxon>Eukaryota</taxon>
        <taxon>Metazoa</taxon>
        <taxon>Ecdysozoa</taxon>
        <taxon>Arthropoda</taxon>
        <taxon>Hexapoda</taxon>
        <taxon>Insecta</taxon>
        <taxon>Pterygota</taxon>
        <taxon>Neoptera</taxon>
        <taxon>Endopterygota</taxon>
        <taxon>Lepidoptera</taxon>
        <taxon>Glossata</taxon>
        <taxon>Ditrysia</taxon>
        <taxon>Papilionoidea</taxon>
        <taxon>Nymphalidae</taxon>
        <taxon>Danainae</taxon>
        <taxon>Danaini</taxon>
        <taxon>Danaina</taxon>
        <taxon>Danaus</taxon>
        <taxon>Danaus</taxon>
    </lineage>
</organism>
<dbReference type="Proteomes" id="UP000007151">
    <property type="component" value="Unassembled WGS sequence"/>
</dbReference>
<dbReference type="PRINTS" id="PR01273">
    <property type="entry name" value="INVTBRTCOLOR"/>
</dbReference>
<comment type="caution">
    <text evidence="1">The sequence shown here is derived from an EMBL/GenBank/DDBJ whole genome shotgun (WGS) entry which is preliminary data.</text>
</comment>
<dbReference type="InterPro" id="IPR003057">
    <property type="entry name" value="Invtbrt_color"/>
</dbReference>
<sequence length="144" mass="16677">MKYFELERFLGKWYEIERIPSWYDDDAMCSYKIIQRCGRRIEFQHGFVKDSIEYVLHVNSTYTPGAEAVFDIQKNNIDPFGIPLSIITTDYTNYAIMYGCKIVSLAYYQSTDNVSCNPKISNSRLGVIKKQDIVIKTIRGSSSK</sequence>
<dbReference type="EMBL" id="AGBW02014455">
    <property type="protein sequence ID" value="OWR41648.1"/>
    <property type="molecule type" value="Genomic_DNA"/>
</dbReference>
<dbReference type="PROSITE" id="PS00213">
    <property type="entry name" value="LIPOCALIN"/>
    <property type="match status" value="1"/>
</dbReference>
<accession>A0A212EJL8</accession>
<name>A0A212EJL8_DANPL</name>